<keyword evidence="6 7" id="KW-0472">Membrane</keyword>
<feature type="transmembrane region" description="Helical" evidence="7">
    <location>
        <begin position="101"/>
        <end position="125"/>
    </location>
</feature>
<dbReference type="SUPFAM" id="SSF161098">
    <property type="entry name" value="MetI-like"/>
    <property type="match status" value="1"/>
</dbReference>
<feature type="transmembrane region" description="Helical" evidence="7">
    <location>
        <begin position="212"/>
        <end position="233"/>
    </location>
</feature>
<dbReference type="InterPro" id="IPR000515">
    <property type="entry name" value="MetI-like"/>
</dbReference>
<accession>A0ABX5SUF3</accession>
<keyword evidence="5 7" id="KW-1133">Transmembrane helix</keyword>
<evidence type="ECO:0000313" key="9">
    <source>
        <dbReference type="EMBL" id="QBR89432.1"/>
    </source>
</evidence>
<keyword evidence="10" id="KW-1185">Reference proteome</keyword>
<evidence type="ECO:0000256" key="5">
    <source>
        <dbReference type="ARBA" id="ARBA00022989"/>
    </source>
</evidence>
<keyword evidence="3" id="KW-1003">Cell membrane</keyword>
<name>A0ABX5SUF3_9MICO</name>
<dbReference type="Proteomes" id="UP000295748">
    <property type="component" value="Chromosome"/>
</dbReference>
<evidence type="ECO:0000256" key="2">
    <source>
        <dbReference type="ARBA" id="ARBA00022448"/>
    </source>
</evidence>
<feature type="transmembrane region" description="Helical" evidence="7">
    <location>
        <begin position="37"/>
        <end position="59"/>
    </location>
</feature>
<dbReference type="PANTHER" id="PTHR43744">
    <property type="entry name" value="ABC TRANSPORTER PERMEASE PROTEIN MG189-RELATED-RELATED"/>
    <property type="match status" value="1"/>
</dbReference>
<proteinExistence type="inferred from homology"/>
<feature type="transmembrane region" description="Helical" evidence="7">
    <location>
        <begin position="170"/>
        <end position="191"/>
    </location>
</feature>
<dbReference type="EMBL" id="CP038266">
    <property type="protein sequence ID" value="QBR89432.1"/>
    <property type="molecule type" value="Genomic_DNA"/>
</dbReference>
<feature type="transmembrane region" description="Helical" evidence="7">
    <location>
        <begin position="273"/>
        <end position="294"/>
    </location>
</feature>
<sequence length="308" mass="33671">MTAAATGLQADVLIEQEQTGGDRGRPVRRRRLPRKTVMWQIVLYVVLAALAVVYIYPFLVQVATSFKTNDAAAVDPVSLIPSPFTWAAYEQLFLRSDFPTWFANSAIVTILVTLGRVFFNSLAGYALARLRFRGRGIVFAALVAVMAVPTVVLLIPKFLVINQLGMYDSYAGMVLPLLVDAAGVFIMKNFFESIPASVEEQARIDGAGTFRIFWSVVLPMARPALITIVILSFQGSWNELSHFVISTQSPELTTLTKGVASLASGQLSQGSQYPIKLAAAAIMTIPVAVVFFIFQRRIMNASEGAVKE</sequence>
<dbReference type="PANTHER" id="PTHR43744:SF12">
    <property type="entry name" value="ABC TRANSPORTER PERMEASE PROTEIN MG189-RELATED"/>
    <property type="match status" value="1"/>
</dbReference>
<organism evidence="9 10">
    <name type="scientific">Microbacterium wangchenii</name>
    <dbReference type="NCBI Taxonomy" id="2541726"/>
    <lineage>
        <taxon>Bacteria</taxon>
        <taxon>Bacillati</taxon>
        <taxon>Actinomycetota</taxon>
        <taxon>Actinomycetes</taxon>
        <taxon>Micrococcales</taxon>
        <taxon>Microbacteriaceae</taxon>
        <taxon>Microbacterium</taxon>
    </lineage>
</organism>
<evidence type="ECO:0000256" key="7">
    <source>
        <dbReference type="RuleBase" id="RU363032"/>
    </source>
</evidence>
<keyword evidence="4 7" id="KW-0812">Transmembrane</keyword>
<evidence type="ECO:0000313" key="10">
    <source>
        <dbReference type="Proteomes" id="UP000295748"/>
    </source>
</evidence>
<dbReference type="Pfam" id="PF00528">
    <property type="entry name" value="BPD_transp_1"/>
    <property type="match status" value="1"/>
</dbReference>
<dbReference type="Gene3D" id="1.10.3720.10">
    <property type="entry name" value="MetI-like"/>
    <property type="match status" value="1"/>
</dbReference>
<feature type="domain" description="ABC transmembrane type-1" evidence="8">
    <location>
        <begin position="102"/>
        <end position="294"/>
    </location>
</feature>
<dbReference type="InterPro" id="IPR035906">
    <property type="entry name" value="MetI-like_sf"/>
</dbReference>
<evidence type="ECO:0000256" key="1">
    <source>
        <dbReference type="ARBA" id="ARBA00004651"/>
    </source>
</evidence>
<evidence type="ECO:0000256" key="3">
    <source>
        <dbReference type="ARBA" id="ARBA00022475"/>
    </source>
</evidence>
<keyword evidence="2 7" id="KW-0813">Transport</keyword>
<evidence type="ECO:0000256" key="4">
    <source>
        <dbReference type="ARBA" id="ARBA00022692"/>
    </source>
</evidence>
<gene>
    <name evidence="9" type="ORF">E4K62_12530</name>
</gene>
<reference evidence="9 10" key="1">
    <citation type="submission" date="2019-03" db="EMBL/GenBank/DDBJ databases">
        <authorList>
            <person name="Dong K."/>
        </authorList>
    </citation>
    <scope>NUCLEOTIDE SEQUENCE [LARGE SCALE GENOMIC DNA]</scope>
    <source>
        <strain evidence="10">dk512</strain>
    </source>
</reference>
<comment type="subcellular location">
    <subcellularLocation>
        <location evidence="1 7">Cell membrane</location>
        <topology evidence="1 7">Multi-pass membrane protein</topology>
    </subcellularLocation>
</comment>
<protein>
    <submittedName>
        <fullName evidence="9">Carbohydrate ABC transporter permease</fullName>
    </submittedName>
</protein>
<evidence type="ECO:0000259" key="8">
    <source>
        <dbReference type="PROSITE" id="PS50928"/>
    </source>
</evidence>
<feature type="transmembrane region" description="Helical" evidence="7">
    <location>
        <begin position="137"/>
        <end position="158"/>
    </location>
</feature>
<evidence type="ECO:0000256" key="6">
    <source>
        <dbReference type="ARBA" id="ARBA00023136"/>
    </source>
</evidence>
<dbReference type="PROSITE" id="PS50928">
    <property type="entry name" value="ABC_TM1"/>
    <property type="match status" value="1"/>
</dbReference>
<dbReference type="CDD" id="cd06261">
    <property type="entry name" value="TM_PBP2"/>
    <property type="match status" value="1"/>
</dbReference>
<comment type="similarity">
    <text evidence="7">Belongs to the binding-protein-dependent transport system permease family.</text>
</comment>